<accession>A0A8S5LVH3</accession>
<proteinExistence type="predicted"/>
<keyword evidence="1" id="KW-1133">Transmembrane helix</keyword>
<evidence type="ECO:0000313" key="2">
    <source>
        <dbReference type="EMBL" id="DAD73779.1"/>
    </source>
</evidence>
<keyword evidence="1" id="KW-0812">Transmembrane</keyword>
<dbReference type="EMBL" id="BK014744">
    <property type="protein sequence ID" value="DAD73779.1"/>
    <property type="molecule type" value="Genomic_DNA"/>
</dbReference>
<organism evidence="2">
    <name type="scientific">Siphoviridae sp. ctMsr1</name>
    <dbReference type="NCBI Taxonomy" id="2826264"/>
    <lineage>
        <taxon>Viruses</taxon>
        <taxon>Duplodnaviria</taxon>
        <taxon>Heunggongvirae</taxon>
        <taxon>Uroviricota</taxon>
        <taxon>Caudoviricetes</taxon>
    </lineage>
</organism>
<evidence type="ECO:0000256" key="1">
    <source>
        <dbReference type="SAM" id="Phobius"/>
    </source>
</evidence>
<reference evidence="2" key="1">
    <citation type="journal article" date="2021" name="Proc. Natl. Acad. Sci. U.S.A.">
        <title>A Catalog of Tens of Thousands of Viruses from Human Metagenomes Reveals Hidden Associations with Chronic Diseases.</title>
        <authorList>
            <person name="Tisza M.J."/>
            <person name="Buck C.B."/>
        </authorList>
    </citation>
    <scope>NUCLEOTIDE SEQUENCE</scope>
    <source>
        <strain evidence="2">CtMsr1</strain>
    </source>
</reference>
<feature type="transmembrane region" description="Helical" evidence="1">
    <location>
        <begin position="6"/>
        <end position="29"/>
    </location>
</feature>
<sequence>MKRYTFLHFCFDMIMTVITGGLWLVWLFFKFLRNNS</sequence>
<protein>
    <submittedName>
        <fullName evidence="2">Uncharacterized protein</fullName>
    </submittedName>
</protein>
<name>A0A8S5LVH3_9CAUD</name>
<keyword evidence="1" id="KW-0472">Membrane</keyword>